<keyword evidence="1" id="KW-1015">Disulfide bond</keyword>
<comment type="function">
    <text evidence="5">Pectinolytic enzymes consist of four classes of enzymes: pectin lyase, polygalacturonase, pectin methylesterase and rhamnogalacturonase. Among pectinolytic enzymes, pectin lyase is the most important in depolymerization of pectin, since it cleaves internal glycosidic bonds of highly methylated pectins.</text>
</comment>
<dbReference type="InterPro" id="IPR011050">
    <property type="entry name" value="Pectin_lyase_fold/virulence"/>
</dbReference>
<keyword evidence="7" id="KW-0119">Carbohydrate metabolism</keyword>
<feature type="domain" description="Pectate lyase" evidence="9">
    <location>
        <begin position="122"/>
        <end position="330"/>
    </location>
</feature>
<keyword evidence="11" id="KW-0614">Plasmid</keyword>
<dbReference type="PANTHER" id="PTHR31683">
    <property type="entry name" value="PECTATE LYASE 18-RELATED"/>
    <property type="match status" value="1"/>
</dbReference>
<evidence type="ECO:0000256" key="8">
    <source>
        <dbReference type="SAM" id="SignalP"/>
    </source>
</evidence>
<reference evidence="10" key="1">
    <citation type="submission" date="2018-01" db="EMBL/GenBank/DDBJ databases">
        <authorList>
            <person name="Clerissi C."/>
        </authorList>
    </citation>
    <scope>NUCLEOTIDE SEQUENCE</scope>
    <source>
        <strain evidence="10">Cupriavidus taiwanensis STM 8556</strain>
        <plasmid evidence="10">CBM2613_p</plasmid>
    </source>
</reference>
<evidence type="ECO:0000256" key="6">
    <source>
        <dbReference type="ARBA" id="ARBA00039082"/>
    </source>
</evidence>
<gene>
    <name evidence="11" type="primary">pnlA</name>
    <name evidence="11" type="ORF">CBM2612_P0587</name>
    <name evidence="10" type="ORF">CBM2613_P60129</name>
</gene>
<dbReference type="AlphaFoldDB" id="A0A375HBY0"/>
<evidence type="ECO:0000256" key="7">
    <source>
        <dbReference type="RuleBase" id="RU361173"/>
    </source>
</evidence>
<feature type="signal peptide" evidence="8">
    <location>
        <begin position="1"/>
        <end position="28"/>
    </location>
</feature>
<keyword evidence="2" id="KW-0325">Glycoprotein</keyword>
<evidence type="ECO:0000256" key="4">
    <source>
        <dbReference type="ARBA" id="ARBA00036818"/>
    </source>
</evidence>
<dbReference type="PANTHER" id="PTHR31683:SF67">
    <property type="entry name" value="PECTIN LYASE F-RELATED"/>
    <property type="match status" value="1"/>
</dbReference>
<dbReference type="RefSeq" id="WP_231942354.1">
    <property type="nucleotide sequence ID" value="NZ_LT976979.1"/>
</dbReference>
<keyword evidence="7" id="KW-0964">Secreted</keyword>
<dbReference type="GO" id="GO:0047490">
    <property type="term" value="F:pectin lyase activity"/>
    <property type="evidence" value="ECO:0007669"/>
    <property type="project" value="UniProtKB-EC"/>
</dbReference>
<organism evidence="11">
    <name type="scientific">Cupriavidus taiwanensis</name>
    <dbReference type="NCBI Taxonomy" id="164546"/>
    <lineage>
        <taxon>Bacteria</taxon>
        <taxon>Pseudomonadati</taxon>
        <taxon>Pseudomonadota</taxon>
        <taxon>Betaproteobacteria</taxon>
        <taxon>Burkholderiales</taxon>
        <taxon>Burkholderiaceae</taxon>
        <taxon>Cupriavidus</taxon>
    </lineage>
</organism>
<evidence type="ECO:0000313" key="10">
    <source>
        <dbReference type="EMBL" id="SOZ74775.1"/>
    </source>
</evidence>
<geneLocation type="plasmid" evidence="12">
    <name>cbm2613_p</name>
</geneLocation>
<geneLocation type="plasmid" evidence="11">
    <name>I</name>
</geneLocation>
<geneLocation type="plasmid" evidence="10">
    <name>CBM2613_p</name>
</geneLocation>
<protein>
    <recommendedName>
        <fullName evidence="6">pectin lyase</fullName>
        <ecNumber evidence="6">4.2.2.10</ecNumber>
    </recommendedName>
</protein>
<feature type="chain" id="PRO_5039986786" description="pectin lyase" evidence="8">
    <location>
        <begin position="29"/>
        <end position="426"/>
    </location>
</feature>
<dbReference type="InterPro" id="IPR045032">
    <property type="entry name" value="PEL"/>
</dbReference>
<dbReference type="Proteomes" id="UP000256952">
    <property type="component" value="Plasmid CBM2613_p"/>
</dbReference>
<evidence type="ECO:0000256" key="5">
    <source>
        <dbReference type="ARBA" id="ARBA00037631"/>
    </source>
</evidence>
<evidence type="ECO:0000256" key="3">
    <source>
        <dbReference type="ARBA" id="ARBA00023239"/>
    </source>
</evidence>
<evidence type="ECO:0000256" key="1">
    <source>
        <dbReference type="ARBA" id="ARBA00023157"/>
    </source>
</evidence>
<keyword evidence="7" id="KW-0624">Polysaccharide degradation</keyword>
<name>A0A375HBY0_9BURK</name>
<comment type="catalytic activity">
    <reaction evidence="4">
        <text>Eliminative cleavage of (1-&gt;4)-alpha-D-galacturonan methyl ester to give oligosaccharides with 4-deoxy-6-O-methyl-alpha-D-galact-4-enuronosyl groups at their non-reducing ends.</text>
        <dbReference type="EC" id="4.2.2.10"/>
    </reaction>
</comment>
<reference evidence="11 12" key="2">
    <citation type="submission" date="2018-01" db="EMBL/GenBank/DDBJ databases">
        <authorList>
            <person name="Gaut B.S."/>
            <person name="Morton B.R."/>
            <person name="Clegg M.T."/>
            <person name="Duvall M.R."/>
        </authorList>
    </citation>
    <scope>NUCLEOTIDE SEQUENCE</scope>
    <source>
        <strain evidence="11">Cupriavidus taiwanensis STM 8555</strain>
        <plasmid evidence="11">I</plasmid>
        <plasmid evidence="12">Plasmid cbm2613_p</plasmid>
    </source>
</reference>
<proteinExistence type="inferred from homology"/>
<dbReference type="GO" id="GO:0030570">
    <property type="term" value="F:pectate lyase activity"/>
    <property type="evidence" value="ECO:0007669"/>
    <property type="project" value="InterPro"/>
</dbReference>
<dbReference type="GO" id="GO:0000272">
    <property type="term" value="P:polysaccharide catabolic process"/>
    <property type="evidence" value="ECO:0007669"/>
    <property type="project" value="UniProtKB-KW"/>
</dbReference>
<dbReference type="InterPro" id="IPR002022">
    <property type="entry name" value="Pec_lyase"/>
</dbReference>
<keyword evidence="8" id="KW-0732">Signal</keyword>
<evidence type="ECO:0000313" key="12">
    <source>
        <dbReference type="Proteomes" id="UP000256952"/>
    </source>
</evidence>
<dbReference type="GO" id="GO:0005576">
    <property type="term" value="C:extracellular region"/>
    <property type="evidence" value="ECO:0007669"/>
    <property type="project" value="UniProtKB-SubCell"/>
</dbReference>
<dbReference type="InterPro" id="IPR012334">
    <property type="entry name" value="Pectin_lyas_fold"/>
</dbReference>
<keyword evidence="3 7" id="KW-0456">Lyase</keyword>
<dbReference type="EC" id="4.2.2.10" evidence="6"/>
<dbReference type="Pfam" id="PF00544">
    <property type="entry name" value="Pectate_lyase_4"/>
    <property type="match status" value="1"/>
</dbReference>
<accession>A0A375HBY0</accession>
<dbReference type="Gene3D" id="2.160.20.10">
    <property type="entry name" value="Single-stranded right-handed beta-helix, Pectin lyase-like"/>
    <property type="match status" value="1"/>
</dbReference>
<comment type="subcellular location">
    <subcellularLocation>
        <location evidence="7">Secreted</location>
    </subcellularLocation>
</comment>
<dbReference type="SUPFAM" id="SSF51126">
    <property type="entry name" value="Pectin lyase-like"/>
    <property type="match status" value="1"/>
</dbReference>
<dbReference type="EMBL" id="LT984809">
    <property type="protein sequence ID" value="SPD49242.1"/>
    <property type="molecule type" value="Genomic_DNA"/>
</dbReference>
<evidence type="ECO:0000256" key="2">
    <source>
        <dbReference type="ARBA" id="ARBA00023180"/>
    </source>
</evidence>
<dbReference type="SMART" id="SM00656">
    <property type="entry name" value="Amb_all"/>
    <property type="match status" value="1"/>
</dbReference>
<evidence type="ECO:0000259" key="9">
    <source>
        <dbReference type="SMART" id="SM00656"/>
    </source>
</evidence>
<sequence>MLFHIAFKRATLALGSAAFLLNLSGSCATEFDFSRPKGFGAATIGGMGGEVVNITDPIDGRKQLKNALCNSFNAEGVCSDATPRIIRIATTIDYTGTEKTSSERGCYPGKTKGECPTPYEPEALILVDANDRHCSGKEVTGINYDVAGKNPLSVGSNKTLIGASSSAALKGKGLRLVNSRNVEIRNLTISDINNGIVFGGDAISLEGVDRVWIDHNTFHNIGRQMIVGHFRPAINVTISWNNFDGTSAYSPECNGKHYWNILLIAKKQTITLSNNWFHDFSGRAPKVSGDEAIVHVVNNYFQNGSWHALDSSENAHLFVEANYFDNVILPILPDDGYVFGALGSLSAVAQRECKEKVGRPCLGNLAIPEPSINGFTQYSAVMEAFGALGKNISHSSKSEVSSCMITPYAASKVPAIVKAYTGTGHL</sequence>
<comment type="similarity">
    <text evidence="7">Belongs to the polysaccharide lyase 1 family.</text>
</comment>
<dbReference type="EMBL" id="LT976981">
    <property type="protein sequence ID" value="SOZ74775.1"/>
    <property type="molecule type" value="Genomic_DNA"/>
</dbReference>
<evidence type="ECO:0000313" key="11">
    <source>
        <dbReference type="EMBL" id="SPD49242.1"/>
    </source>
</evidence>